<evidence type="ECO:0000256" key="2">
    <source>
        <dbReference type="ARBA" id="ARBA00007200"/>
    </source>
</evidence>
<comment type="caution">
    <text evidence="13">The sequence shown here is derived from an EMBL/GenBank/DDBJ whole genome shotgun (WGS) entry which is preliminary data.</text>
</comment>
<evidence type="ECO:0000256" key="10">
    <source>
        <dbReference type="SAM" id="MobiDB-lite"/>
    </source>
</evidence>
<evidence type="ECO:0000256" key="11">
    <source>
        <dbReference type="SAM" id="Phobius"/>
    </source>
</evidence>
<feature type="transmembrane region" description="Helical" evidence="11">
    <location>
        <begin position="1941"/>
        <end position="1961"/>
    </location>
</feature>
<feature type="transmembrane region" description="Helical" evidence="11">
    <location>
        <begin position="2262"/>
        <end position="2291"/>
    </location>
</feature>
<keyword evidence="7" id="KW-0325">Glycoprotein</keyword>
<feature type="domain" description="PLAT" evidence="12">
    <location>
        <begin position="1609"/>
        <end position="1730"/>
    </location>
</feature>
<evidence type="ECO:0000256" key="9">
    <source>
        <dbReference type="PROSITE-ProRule" id="PRU00152"/>
    </source>
</evidence>
<reference evidence="13" key="1">
    <citation type="submission" date="2023-06" db="EMBL/GenBank/DDBJ databases">
        <title>Genomic analysis of the entomopathogenic nematode Steinernema hermaphroditum.</title>
        <authorList>
            <person name="Schwarz E.M."/>
            <person name="Heppert J.K."/>
            <person name="Baniya A."/>
            <person name="Schwartz H.T."/>
            <person name="Tan C.-H."/>
            <person name="Antoshechkin I."/>
            <person name="Sternberg P.W."/>
            <person name="Goodrich-Blair H."/>
            <person name="Dillman A.R."/>
        </authorList>
    </citation>
    <scope>NUCLEOTIDE SEQUENCE</scope>
    <source>
        <strain evidence="13">PS9179</strain>
        <tissue evidence="13">Whole animal</tissue>
    </source>
</reference>
<dbReference type="GO" id="GO:0005509">
    <property type="term" value="F:calcium ion binding"/>
    <property type="evidence" value="ECO:0007669"/>
    <property type="project" value="InterPro"/>
</dbReference>
<feature type="compositionally biased region" description="Low complexity" evidence="10">
    <location>
        <begin position="1"/>
        <end position="83"/>
    </location>
</feature>
<evidence type="ECO:0000256" key="3">
    <source>
        <dbReference type="ARBA" id="ARBA00022692"/>
    </source>
</evidence>
<comment type="similarity">
    <text evidence="2">Belongs to the polycystin family.</text>
</comment>
<keyword evidence="5 11" id="KW-1133">Transmembrane helix</keyword>
<feature type="transmembrane region" description="Helical" evidence="11">
    <location>
        <begin position="1908"/>
        <end position="1929"/>
    </location>
</feature>
<keyword evidence="3 11" id="KW-0812">Transmembrane</keyword>
<dbReference type="InterPro" id="IPR013122">
    <property type="entry name" value="PKD1_2_channel"/>
</dbReference>
<evidence type="ECO:0000313" key="14">
    <source>
        <dbReference type="Proteomes" id="UP001175271"/>
    </source>
</evidence>
<feature type="transmembrane region" description="Helical" evidence="11">
    <location>
        <begin position="1816"/>
        <end position="1841"/>
    </location>
</feature>
<protein>
    <recommendedName>
        <fullName evidence="12">PLAT domain-containing protein</fullName>
    </recommendedName>
</protein>
<feature type="disulfide bond" evidence="8">
    <location>
        <begin position="2112"/>
        <end position="2125"/>
    </location>
</feature>
<dbReference type="PANTHER" id="PTHR10877:SF194">
    <property type="entry name" value="LOCATION OF VULVA DEFECTIVE 1"/>
    <property type="match status" value="1"/>
</dbReference>
<comment type="caution">
    <text evidence="9">Lacks conserved residue(s) required for the propagation of feature annotation.</text>
</comment>
<dbReference type="SMART" id="SM00308">
    <property type="entry name" value="LH2"/>
    <property type="match status" value="1"/>
</dbReference>
<dbReference type="GO" id="GO:0005262">
    <property type="term" value="F:calcium channel activity"/>
    <property type="evidence" value="ECO:0007669"/>
    <property type="project" value="TreeGrafter"/>
</dbReference>
<accession>A0AA39I0I3</accession>
<feature type="transmembrane region" description="Helical" evidence="11">
    <location>
        <begin position="1773"/>
        <end position="1791"/>
    </location>
</feature>
<dbReference type="PRINTS" id="PR01433">
    <property type="entry name" value="POLYCYSTIN2"/>
</dbReference>
<comment type="subcellular location">
    <subcellularLocation>
        <location evidence="1">Membrane</location>
        <topology evidence="1">Multi-pass membrane protein</topology>
    </subcellularLocation>
</comment>
<dbReference type="PROSITE" id="PS50095">
    <property type="entry name" value="PLAT"/>
    <property type="match status" value="1"/>
</dbReference>
<evidence type="ECO:0000256" key="4">
    <source>
        <dbReference type="ARBA" id="ARBA00022729"/>
    </source>
</evidence>
<dbReference type="GO" id="GO:0050982">
    <property type="term" value="P:detection of mechanical stimulus"/>
    <property type="evidence" value="ECO:0007669"/>
    <property type="project" value="TreeGrafter"/>
</dbReference>
<feature type="transmembrane region" description="Helical" evidence="11">
    <location>
        <begin position="2387"/>
        <end position="2412"/>
    </location>
</feature>
<sequence>MTSTSGTSTSTASTTTTSTSTISKSLSTTTAPTKASSSSATASKELERTSTISEPSTTTTSCSTTSTTSSTTSSTSPSTSPSTIQTGGGLDQDKLKTTGTDKDCFINSIKIFDLSLDGAAPTSVKNASELSFTSDAQAECTDGLSYLWAMYDNEEMDQSDLLITSDKKSVSINGTLLSDSSYKLCLTVKSPKDEKSTCGYFAVSHSYFTVSFGSHGNSMKVLEKEMFVLDPLANTVTVPAVPNVTYEWFCREKGSGEYKKLSGSGCFKEGYEQLPWNLGRVEFKDPSEIFKKIPGSYELKVVARGNRSDGEEVQASSEIEIDLIDQNSDVTVSFSCQPDCVYISNRNSHKISVGYQRSVDVDCKNCDETRRLDHVRYRVMFNNGSFTEWEKSTDLLDGDDRKIRVAVSNKLMPEKLRRNDVKSFEQQATVIVEKEGRSFSDVFTQTYDNNQGPADGECSIDNLTPTNTENVTMTCGGWTDEDGISSYNIYSQYNDTEPYALVASSNDPSQTFKLRTGEYKLFVRVLDGLRAESEVVHLGKVVVTKEQMDLDDAIANANGIHDVANILDELKNQSTLNDFVNGKMDTTKHPWASELIEYSKNKSETAKVIDALRKSFAEQLAINDQNLTEAQIQQITDKILREQNSKLAEAMGGLLKVTANKNPESPEDVGQLLGTVNEVLQNSMKFTMKKRRPGDAAKGEYKVFFARMRIKGTNLIVVNAQINIDGTTTFIQGDIQPAKGMNKPGDAFELGLNYMLLNGVVALMDPIYDIRADTKTEGISEMLDNAVRIDFFGENEGFVDGKHVAWNVTYDKSKDQKTQNIANSSFTTYTYVLPGSSIVVSQVTHSTKKLFFRGEKMAVSSVMLNVEFNNEKRTLLFKNGLMEILNVYKETFDAFIHDTEWTNKKEFDARYKMIVQDTIKLENMNKTIVLQAQESSLPVELKLDGEYIRLQTGFEDVPLLPIAPTESNVGSSKLVIEGGYLNRELFSEAFNAGKTINVPEGYISIDGGMNLTMSNGQMTYEDGNLKFGIDPMARTQELTNVNWTLNMEGQQIVMTLTRGTFNVNLQPHFASVLDVGPGQRIFLDGGEIARNCSNCLVVKHARISHMGDLPRNSASIEEQSIIDQDSITHINTVLEKTDNYLKNNADKLSDAELKETTESVLGIIGKTAKAIRVGLQNPLNNDLASSLAYEKENYDEIFIPLPENPEEEWAEEAVRLRQKRAAIQMMTTAKKLFTTLEDALIKRALDSNNLSPIVHSVGGSTLALEIGLPNDLLSKEFICDEWRVKFPPRMSLMNVYDVGERELIRTSMICMAENMYMYSDNAKYLVSSGTLELKLKRMNGREIMVHGAIEPIMLRTDPKGEHGRATEMLPFKFEPYQVLDYHTFRTIQWNSSITIEFEPNMKLEKDVWIFVAFQRLPGPLPHDHDWRFNVKEKRFKSHFPIPAPELWNRTGLFYVGVGTIAEGDDAKNPNKSVLYQTSISKNWVFDRKPSFDYKLKAINKGCYFFNDRKERFDSTGMDPQFTMGTKDVKCHADHLTTFSVGLFTPEVSGDFTYRFIRNYYERRFDMFNATTCLVIGMLIALFFAIRHDVRDRSKGGIQPMKDNRPADHYLYLVVVETGYGRYCSTDSGVFFNITGTEYTEVDRKMKGMDGGLKSFLSGRTDRFLMTTHWPLGELRTLRIWIDSTGMDHRQSWYCKKVTFLDVQTEKTYDFDVNNWMGIQNGDGQTARSVNVTEKRDTFADIISWHSMAEHISWFNMWNGGGMRTRYRCTRVDRCLNVLVALLFVCFTNALHCKYKRYERRRSIFTLGDRSFTFEDFLYGCLYALMGIPTTILFPILLNQCLTKRALELRKKSLQPWQPEMVIPERKLHGWHPYFAKAFRLIWWFAAIVLYMAIVHTGISTFYQENITFGNRWFISVTTWFAVDAIKAFFCSMYCTMIKRNYSLINDFELSLLTILPLSSFAQAPESLKDQSIGEIVAQVAEIREDRENRMRDEQLFRTTHEVVWFFICLIILLGLSYFSRDGTSYMYQSKVRALLNIDIPTTPPKNGTSFMRISKASDFWTWARKDLVSALRVNWNDGKPAFGMRGFMNDKASRCMGYGTIRQIRSKYNENCNVLRGFDRIFDHCNGRTSTIYEDTQSYDLSWSKHTNITDEIIEYYHRSEDELMGKSFWGYHDSYTGGGYVTFLNGSATALRDKFHRLEREKWIDDRTRAIFVEFSAYNAQVNMYIVVQLLVEVPLSGAYHPSAWIEAVRLEKYVGSTKNIVIAFEVAFVMYTIFSIAKEALIVFFMGWRRYFGDFWHVIDLTTMSLAVAAVMSYLIRLNAVLELSRRFQETNGNLYVRLDKERDLELNFLIFIGAVIFFSTIRMIKILSFNRRIGVLAITLQRAFWSMISFGMCFTIIAGAFNTALYLLLFSKVETYRNMPVVVMTTFVSVLGKFNASDVLKTNMLAGVIFMMFMLVSAIFLLNAFVMIVMYEFEKVRRDPELQSNDYEILSHVANKTRKALGMLERHHLPSLGLPDVNKVSKACDDLLQKGAKLQFVVHYSKAVRYEPYVQPHINGRLGSLIH</sequence>
<dbReference type="Proteomes" id="UP001175271">
    <property type="component" value="Unassembled WGS sequence"/>
</dbReference>
<dbReference type="Pfam" id="PF08016">
    <property type="entry name" value="PKD_channel"/>
    <property type="match status" value="1"/>
</dbReference>
<dbReference type="Pfam" id="PF20519">
    <property type="entry name" value="Polycystin_dom"/>
    <property type="match status" value="1"/>
</dbReference>
<dbReference type="Gene3D" id="2.60.60.20">
    <property type="entry name" value="PLAT/LH2 domain"/>
    <property type="match status" value="1"/>
</dbReference>
<dbReference type="SMART" id="SM00303">
    <property type="entry name" value="GPS"/>
    <property type="match status" value="1"/>
</dbReference>
<feature type="transmembrane region" description="Helical" evidence="11">
    <location>
        <begin position="1880"/>
        <end position="1902"/>
    </location>
</feature>
<feature type="transmembrane region" description="Helical" evidence="11">
    <location>
        <begin position="1566"/>
        <end position="1585"/>
    </location>
</feature>
<dbReference type="InterPro" id="IPR003915">
    <property type="entry name" value="PKD_2"/>
</dbReference>
<evidence type="ECO:0000256" key="1">
    <source>
        <dbReference type="ARBA" id="ARBA00004141"/>
    </source>
</evidence>
<keyword evidence="6 11" id="KW-0472">Membrane</keyword>
<evidence type="ECO:0000259" key="12">
    <source>
        <dbReference type="PROSITE" id="PS50095"/>
    </source>
</evidence>
<evidence type="ECO:0000313" key="13">
    <source>
        <dbReference type="EMBL" id="KAK0414174.1"/>
    </source>
</evidence>
<name>A0AA39I0I3_9BILA</name>
<keyword evidence="14" id="KW-1185">Reference proteome</keyword>
<dbReference type="InterPro" id="IPR001024">
    <property type="entry name" value="PLAT/LH2_dom"/>
</dbReference>
<dbReference type="PANTHER" id="PTHR10877">
    <property type="entry name" value="POLYCYSTIN FAMILY MEMBER"/>
    <property type="match status" value="1"/>
</dbReference>
<feature type="transmembrane region" description="Helical" evidence="11">
    <location>
        <begin position="2349"/>
        <end position="2367"/>
    </location>
</feature>
<evidence type="ECO:0000256" key="5">
    <source>
        <dbReference type="ARBA" id="ARBA00022989"/>
    </source>
</evidence>
<evidence type="ECO:0000256" key="6">
    <source>
        <dbReference type="ARBA" id="ARBA00023136"/>
    </source>
</evidence>
<dbReference type="SUPFAM" id="SSF49723">
    <property type="entry name" value="Lipase/lipooxygenase domain (PLAT/LH2 domain)"/>
    <property type="match status" value="1"/>
</dbReference>
<dbReference type="GO" id="GO:0016020">
    <property type="term" value="C:membrane"/>
    <property type="evidence" value="ECO:0007669"/>
    <property type="project" value="UniProtKB-SubCell"/>
</dbReference>
<keyword evidence="4" id="KW-0732">Signal</keyword>
<gene>
    <name evidence="13" type="ORF">QR680_007183</name>
</gene>
<dbReference type="Pfam" id="PF01477">
    <property type="entry name" value="PLAT"/>
    <property type="match status" value="1"/>
</dbReference>
<dbReference type="EMBL" id="JAUCMV010000003">
    <property type="protein sequence ID" value="KAK0414174.1"/>
    <property type="molecule type" value="Genomic_DNA"/>
</dbReference>
<evidence type="ECO:0000256" key="8">
    <source>
        <dbReference type="PIRSR" id="PIRSR603915-2"/>
    </source>
</evidence>
<dbReference type="InterPro" id="IPR051223">
    <property type="entry name" value="Polycystin"/>
</dbReference>
<dbReference type="InterPro" id="IPR000203">
    <property type="entry name" value="GPS"/>
</dbReference>
<evidence type="ECO:0000256" key="7">
    <source>
        <dbReference type="ARBA" id="ARBA00023180"/>
    </source>
</evidence>
<dbReference type="InterPro" id="IPR036392">
    <property type="entry name" value="PLAT/LH2_dom_sf"/>
</dbReference>
<organism evidence="13 14">
    <name type="scientific">Steinernema hermaphroditum</name>
    <dbReference type="NCBI Taxonomy" id="289476"/>
    <lineage>
        <taxon>Eukaryota</taxon>
        <taxon>Metazoa</taxon>
        <taxon>Ecdysozoa</taxon>
        <taxon>Nematoda</taxon>
        <taxon>Chromadorea</taxon>
        <taxon>Rhabditida</taxon>
        <taxon>Tylenchina</taxon>
        <taxon>Panagrolaimomorpha</taxon>
        <taxon>Strongyloidoidea</taxon>
        <taxon>Steinernematidae</taxon>
        <taxon>Steinernema</taxon>
    </lineage>
</organism>
<feature type="transmembrane region" description="Helical" evidence="11">
    <location>
        <begin position="2419"/>
        <end position="2439"/>
    </location>
</feature>
<proteinExistence type="inferred from homology"/>
<dbReference type="InterPro" id="IPR046791">
    <property type="entry name" value="Polycystin_dom"/>
</dbReference>
<feature type="transmembrane region" description="Helical" evidence="11">
    <location>
        <begin position="2297"/>
        <end position="2318"/>
    </location>
</feature>
<feature type="transmembrane region" description="Helical" evidence="11">
    <location>
        <begin position="2451"/>
        <end position="2474"/>
    </location>
</feature>
<feature type="region of interest" description="Disordered" evidence="10">
    <location>
        <begin position="1"/>
        <end position="94"/>
    </location>
</feature>
<feature type="transmembrane region" description="Helical" evidence="11">
    <location>
        <begin position="2002"/>
        <end position="2019"/>
    </location>
</feature>